<evidence type="ECO:0000259" key="1">
    <source>
        <dbReference type="Pfam" id="PF20169"/>
    </source>
</evidence>
<protein>
    <recommendedName>
        <fullName evidence="1">DUF6537 domain-containing protein</fullName>
    </recommendedName>
</protein>
<proteinExistence type="predicted"/>
<dbReference type="STRING" id="280332.CQ12_17920"/>
<organism evidence="2 3">
    <name type="scientific">Bradyrhizobium jicamae</name>
    <dbReference type="NCBI Taxonomy" id="280332"/>
    <lineage>
        <taxon>Bacteria</taxon>
        <taxon>Pseudomonadati</taxon>
        <taxon>Pseudomonadota</taxon>
        <taxon>Alphaproteobacteria</taxon>
        <taxon>Hyphomicrobiales</taxon>
        <taxon>Nitrobacteraceae</taxon>
        <taxon>Bradyrhizobium</taxon>
    </lineage>
</organism>
<keyword evidence="3" id="KW-1185">Reference proteome</keyword>
<evidence type="ECO:0000313" key="3">
    <source>
        <dbReference type="Proteomes" id="UP000050863"/>
    </source>
</evidence>
<gene>
    <name evidence="2" type="ORF">CQ12_17920</name>
</gene>
<accession>A0A0R3M114</accession>
<dbReference type="EMBL" id="LLXZ01000022">
    <property type="protein sequence ID" value="KRR13761.1"/>
    <property type="molecule type" value="Genomic_DNA"/>
</dbReference>
<dbReference type="Pfam" id="PF20169">
    <property type="entry name" value="DUF6537"/>
    <property type="match status" value="1"/>
</dbReference>
<comment type="caution">
    <text evidence="2">The sequence shown here is derived from an EMBL/GenBank/DDBJ whole genome shotgun (WGS) entry which is preliminary data.</text>
</comment>
<name>A0A0R3M114_9BRAD</name>
<dbReference type="RefSeq" id="WP_057834131.1">
    <property type="nucleotide sequence ID" value="NZ_LLXZ01000022.1"/>
</dbReference>
<dbReference type="InterPro" id="IPR046667">
    <property type="entry name" value="DUF6537"/>
</dbReference>
<dbReference type="AlphaFoldDB" id="A0A0R3M114"/>
<sequence length="295" mass="32816">MADRGFLSSLRYLFADFIGEDDDDTAPFLPEGLPEPVMAVASEAIHLLIDYQGPGYATLYVDRLRRFIGKRGVDDAMLGEIARLMAVRMSYEDPIRIAQLKLTELQGRSAGSVDVRKFRLEELIGALPAVIAEYLIDALEWLGWAQKRVSIRFSTASRYGIRRLKIEAGLRRWRLFSVRYAKERVWVERWLHMIDRSLTKQPQAAPAIIQTATMIEGYGDVYRQGMADWNAIIDGLAKPTFDGVLALSDLGGAVTEARAAAVPDPRQSALKRKIAEIRARATASAYVGGAPGRTS</sequence>
<evidence type="ECO:0000313" key="2">
    <source>
        <dbReference type="EMBL" id="KRR13761.1"/>
    </source>
</evidence>
<dbReference type="OrthoDB" id="1490270at2"/>
<reference evidence="2 3" key="1">
    <citation type="submission" date="2014-03" db="EMBL/GenBank/DDBJ databases">
        <title>Bradyrhizobium valentinum sp. nov., isolated from effective nodules of Lupinus mariae-josephae, a lupine endemic of basic-lime soils in Eastern Spain.</title>
        <authorList>
            <person name="Duran D."/>
            <person name="Rey L."/>
            <person name="Navarro A."/>
            <person name="Busquets A."/>
            <person name="Imperial J."/>
            <person name="Ruiz-Argueso T."/>
        </authorList>
    </citation>
    <scope>NUCLEOTIDE SEQUENCE [LARGE SCALE GENOMIC DNA]</scope>
    <source>
        <strain evidence="2 3">PAC68</strain>
    </source>
</reference>
<feature type="domain" description="DUF6537" evidence="1">
    <location>
        <begin position="39"/>
        <end position="234"/>
    </location>
</feature>
<dbReference type="Proteomes" id="UP000050863">
    <property type="component" value="Unassembled WGS sequence"/>
</dbReference>